<sequence length="472" mass="51947">MEHSTQEALQLAFESQRAAYAREPMPSLAVRKDRLKRLIEMTRKNEQALCEAIAQDFGHRAHQETMLAEVFTSITGAEHALKHLRSWMKTRRMPTALHFMPGSNALMPQPLGVVGIIAPWNYPYYLTTGPALAALAAGNRVMIKPSELTPATSALMARMVAEHFSPEEMTVVNGDADLARAFSALPFDHLFFTGSTAVGRHVAQAAAKNLTPVTLELGGKSPAIFDRSCHLELSASRLAYGKLLNAGQTCVAPDYVLAPRDMVRPLAEAVLRHWQRMVPTVHANPDYTSIATPRHRARLQQLLDDAQAQGAELLPSHPQELDPGAGRKLVPHVVLNPSADMQLMREEIFGPILPIVPYDSLEQAIAQVNAGDRPLALYFFGEDRRAREQVLARTHAGGVTINDCIWHLGQESQPFGGVGASGMGAYHGEWGFDTFSKLKPVFVQSRFAGTHLFQPPYGDTFKTIFGLLRKIV</sequence>
<comment type="similarity">
    <text evidence="1 4 6">Belongs to the aldehyde dehydrogenase family.</text>
</comment>
<evidence type="ECO:0000256" key="5">
    <source>
        <dbReference type="PROSITE-ProRule" id="PRU10007"/>
    </source>
</evidence>
<evidence type="ECO:0000313" key="9">
    <source>
        <dbReference type="Proteomes" id="UP001238603"/>
    </source>
</evidence>
<evidence type="ECO:0000259" key="7">
    <source>
        <dbReference type="Pfam" id="PF00171"/>
    </source>
</evidence>
<dbReference type="InterPro" id="IPR016161">
    <property type="entry name" value="Ald_DH/histidinol_DH"/>
</dbReference>
<evidence type="ECO:0000256" key="2">
    <source>
        <dbReference type="ARBA" id="ARBA00023002"/>
    </source>
</evidence>
<feature type="domain" description="Aldehyde dehydrogenase" evidence="7">
    <location>
        <begin position="3"/>
        <end position="440"/>
    </location>
</feature>
<name>A0ABT7LG66_9BURK</name>
<dbReference type="InterPro" id="IPR016163">
    <property type="entry name" value="Ald_DH_C"/>
</dbReference>
<dbReference type="SUPFAM" id="SSF53720">
    <property type="entry name" value="ALDH-like"/>
    <property type="match status" value="1"/>
</dbReference>
<dbReference type="EMBL" id="JASVDS010000002">
    <property type="protein sequence ID" value="MDL5031847.1"/>
    <property type="molecule type" value="Genomic_DNA"/>
</dbReference>
<dbReference type="Pfam" id="PF00171">
    <property type="entry name" value="Aldedh"/>
    <property type="match status" value="1"/>
</dbReference>
<dbReference type="RefSeq" id="WP_285981958.1">
    <property type="nucleotide sequence ID" value="NZ_JASVDS010000002.1"/>
</dbReference>
<reference evidence="8 9" key="1">
    <citation type="submission" date="2023-06" db="EMBL/GenBank/DDBJ databases">
        <title>Pelomonas sp. APW6 16S ribosomal RNA gene genome sequencing and assembly.</title>
        <authorList>
            <person name="Woo H."/>
        </authorList>
    </citation>
    <scope>NUCLEOTIDE SEQUENCE [LARGE SCALE GENOMIC DNA]</scope>
    <source>
        <strain evidence="8 9">APW6</strain>
    </source>
</reference>
<dbReference type="PROSITE" id="PS00687">
    <property type="entry name" value="ALDEHYDE_DEHYDR_GLU"/>
    <property type="match status" value="1"/>
</dbReference>
<dbReference type="InterPro" id="IPR015590">
    <property type="entry name" value="Aldehyde_DH_dom"/>
</dbReference>
<dbReference type="GO" id="GO:0050269">
    <property type="term" value="F:coniferyl-aldehyde dehydrogenase [NAD(P)+] activity"/>
    <property type="evidence" value="ECO:0007669"/>
    <property type="project" value="UniProtKB-EC"/>
</dbReference>
<dbReference type="Proteomes" id="UP001238603">
    <property type="component" value="Unassembled WGS sequence"/>
</dbReference>
<organism evidence="8 9">
    <name type="scientific">Roseateles subflavus</name>
    <dbReference type="NCBI Taxonomy" id="3053353"/>
    <lineage>
        <taxon>Bacteria</taxon>
        <taxon>Pseudomonadati</taxon>
        <taxon>Pseudomonadota</taxon>
        <taxon>Betaproteobacteria</taxon>
        <taxon>Burkholderiales</taxon>
        <taxon>Sphaerotilaceae</taxon>
        <taxon>Roseateles</taxon>
    </lineage>
</organism>
<dbReference type="InterPro" id="IPR029510">
    <property type="entry name" value="Ald_DH_CS_GLU"/>
</dbReference>
<keyword evidence="3" id="KW-0520">NAD</keyword>
<proteinExistence type="inferred from homology"/>
<comment type="caution">
    <text evidence="8">The sequence shown here is derived from an EMBL/GenBank/DDBJ whole genome shotgun (WGS) entry which is preliminary data.</text>
</comment>
<evidence type="ECO:0000256" key="3">
    <source>
        <dbReference type="ARBA" id="ARBA00023027"/>
    </source>
</evidence>
<accession>A0ABT7LG66</accession>
<evidence type="ECO:0000256" key="1">
    <source>
        <dbReference type="ARBA" id="ARBA00009986"/>
    </source>
</evidence>
<dbReference type="Gene3D" id="3.40.309.10">
    <property type="entry name" value="Aldehyde Dehydrogenase, Chain A, domain 2"/>
    <property type="match status" value="1"/>
</dbReference>
<feature type="active site" evidence="5">
    <location>
        <position position="216"/>
    </location>
</feature>
<dbReference type="InterPro" id="IPR016162">
    <property type="entry name" value="Ald_DH_N"/>
</dbReference>
<keyword evidence="2 4" id="KW-0560">Oxidoreductase</keyword>
<gene>
    <name evidence="8" type="ORF">QRD43_07990</name>
</gene>
<dbReference type="PROSITE" id="PS00070">
    <property type="entry name" value="ALDEHYDE_DEHYDR_CYS"/>
    <property type="match status" value="1"/>
</dbReference>
<dbReference type="PANTHER" id="PTHR43570:SF20">
    <property type="entry name" value="ALDEHYDE DEHYDROGENASE ALDX-RELATED"/>
    <property type="match status" value="1"/>
</dbReference>
<dbReference type="CDD" id="cd07133">
    <property type="entry name" value="ALDH_CALDH_CalB"/>
    <property type="match status" value="1"/>
</dbReference>
<evidence type="ECO:0000256" key="4">
    <source>
        <dbReference type="PIRNR" id="PIRNR036492"/>
    </source>
</evidence>
<protein>
    <recommendedName>
        <fullName evidence="4">Aldehyde dehydrogenase</fullName>
    </recommendedName>
</protein>
<keyword evidence="9" id="KW-1185">Reference proteome</keyword>
<dbReference type="Gene3D" id="3.40.605.10">
    <property type="entry name" value="Aldehyde Dehydrogenase, Chain A, domain 1"/>
    <property type="match status" value="1"/>
</dbReference>
<evidence type="ECO:0000313" key="8">
    <source>
        <dbReference type="EMBL" id="MDL5031847.1"/>
    </source>
</evidence>
<dbReference type="PIRSF" id="PIRSF036492">
    <property type="entry name" value="ALDH"/>
    <property type="match status" value="1"/>
</dbReference>
<dbReference type="PANTHER" id="PTHR43570">
    <property type="entry name" value="ALDEHYDE DEHYDROGENASE"/>
    <property type="match status" value="1"/>
</dbReference>
<evidence type="ECO:0000256" key="6">
    <source>
        <dbReference type="RuleBase" id="RU003345"/>
    </source>
</evidence>
<dbReference type="InterPro" id="IPR012394">
    <property type="entry name" value="Aldehyde_DH_NAD(P)"/>
</dbReference>
<dbReference type="InterPro" id="IPR016160">
    <property type="entry name" value="Ald_DH_CS_CYS"/>
</dbReference>